<dbReference type="Pfam" id="PF03050">
    <property type="entry name" value="DDE_Tnp_IS66"/>
    <property type="match status" value="1"/>
</dbReference>
<name>N1UCX6_9LEPT</name>
<dbReference type="InterPro" id="IPR004291">
    <property type="entry name" value="Transposase_IS66_central"/>
</dbReference>
<dbReference type="AlphaFoldDB" id="N1UCX6"/>
<organism evidence="2 3">
    <name type="scientific">Leptospira weilii str. Ecochallenge</name>
    <dbReference type="NCBI Taxonomy" id="1049986"/>
    <lineage>
        <taxon>Bacteria</taxon>
        <taxon>Pseudomonadati</taxon>
        <taxon>Spirochaetota</taxon>
        <taxon>Spirochaetia</taxon>
        <taxon>Leptospirales</taxon>
        <taxon>Leptospiraceae</taxon>
        <taxon>Leptospira</taxon>
    </lineage>
</organism>
<evidence type="ECO:0000259" key="1">
    <source>
        <dbReference type="Pfam" id="PF03050"/>
    </source>
</evidence>
<evidence type="ECO:0000313" key="3">
    <source>
        <dbReference type="Proteomes" id="UP000012249"/>
    </source>
</evidence>
<protein>
    <submittedName>
        <fullName evidence="2">IS66 family element, transposase domain protein</fullName>
    </submittedName>
</protein>
<dbReference type="InterPro" id="IPR052344">
    <property type="entry name" value="Transposase-related"/>
</dbReference>
<dbReference type="PANTHER" id="PTHR33678">
    <property type="entry name" value="BLL1576 PROTEIN"/>
    <property type="match status" value="1"/>
</dbReference>
<dbReference type="Proteomes" id="UP000012249">
    <property type="component" value="Unassembled WGS sequence"/>
</dbReference>
<feature type="non-terminal residue" evidence="2">
    <location>
        <position position="77"/>
    </location>
</feature>
<evidence type="ECO:0000313" key="2">
    <source>
        <dbReference type="EMBL" id="EMY15819.1"/>
    </source>
</evidence>
<gene>
    <name evidence="2" type="ORF">LEP1GSC043_0102</name>
</gene>
<feature type="domain" description="Transposase IS66 central" evidence="1">
    <location>
        <begin position="3"/>
        <end position="74"/>
    </location>
</feature>
<proteinExistence type="predicted"/>
<comment type="caution">
    <text evidence="2">The sequence shown here is derived from an EMBL/GenBank/DDBJ whole genome shotgun (WGS) entry which is preliminary data.</text>
</comment>
<sequence>MKILHAGCWNHARRKFFDILKVDSNNARAQWIVKEIGKLYAVESKAKLSSEEHLSLRQSESKPIVNEIRSWMNKRIV</sequence>
<reference evidence="2 3" key="1">
    <citation type="submission" date="2013-02" db="EMBL/GenBank/DDBJ databases">
        <authorList>
            <person name="Harkins D.M."/>
            <person name="Durkin A.S."/>
            <person name="Brinkac L.M."/>
            <person name="Haft D.H."/>
            <person name="Selengut J.D."/>
            <person name="Sanka R."/>
            <person name="DePew J."/>
            <person name="Purushe J."/>
            <person name="Haake D.A."/>
            <person name="Matsunaga J."/>
            <person name="Vinetz J.M."/>
            <person name="Sutton G.G."/>
            <person name="Nierman W.C."/>
            <person name="Fouts D.E."/>
        </authorList>
    </citation>
    <scope>NUCLEOTIDE SEQUENCE [LARGE SCALE GENOMIC DNA]</scope>
    <source>
        <strain evidence="2 3">Ecochallenge</strain>
    </source>
</reference>
<dbReference type="EMBL" id="AHMI02000063">
    <property type="protein sequence ID" value="EMY15819.1"/>
    <property type="molecule type" value="Genomic_DNA"/>
</dbReference>
<accession>N1UCX6</accession>